<keyword evidence="2" id="KW-0732">Signal</keyword>
<dbReference type="InterPro" id="IPR052563">
    <property type="entry name" value="FliK"/>
</dbReference>
<proteinExistence type="predicted"/>
<dbReference type="Pfam" id="PF02120">
    <property type="entry name" value="Flg_hook"/>
    <property type="match status" value="1"/>
</dbReference>
<dbReference type="PANTHER" id="PTHR37533:SF2">
    <property type="entry name" value="FLAGELLAR HOOK-LENGTH CONTROL PROTEIN"/>
    <property type="match status" value="1"/>
</dbReference>
<accession>A0A4Z1R9I5</accession>
<reference evidence="4 5" key="1">
    <citation type="submission" date="2019-01" db="EMBL/GenBank/DDBJ databases">
        <authorList>
            <person name="Zhang S."/>
        </authorList>
    </citation>
    <scope>NUCLEOTIDE SEQUENCE [LARGE SCALE GENOMIC DNA]</scope>
    <source>
        <strain evidence="4 5">1626</strain>
    </source>
</reference>
<feature type="chain" id="PRO_5021197306" description="Flagellar hook-length control protein-like C-terminal domain-containing protein" evidence="2">
    <location>
        <begin position="23"/>
        <end position="220"/>
    </location>
</feature>
<evidence type="ECO:0000313" key="5">
    <source>
        <dbReference type="Proteomes" id="UP000298681"/>
    </source>
</evidence>
<evidence type="ECO:0000256" key="2">
    <source>
        <dbReference type="SAM" id="SignalP"/>
    </source>
</evidence>
<evidence type="ECO:0000313" key="4">
    <source>
        <dbReference type="EMBL" id="TKS55275.1"/>
    </source>
</evidence>
<dbReference type="CDD" id="cd17470">
    <property type="entry name" value="T3SS_Flik_C"/>
    <property type="match status" value="1"/>
</dbReference>
<evidence type="ECO:0000256" key="1">
    <source>
        <dbReference type="SAM" id="MobiDB-lite"/>
    </source>
</evidence>
<dbReference type="EMBL" id="SPUH01000001">
    <property type="protein sequence ID" value="TKS55275.1"/>
    <property type="molecule type" value="Genomic_DNA"/>
</dbReference>
<dbReference type="Gene3D" id="3.30.750.140">
    <property type="match status" value="1"/>
</dbReference>
<name>A0A4Z1R9I5_9GAMM</name>
<sequence length="220" mass="22195">MRTAALATGVAPLMPAAPQASTADAAAAALPLADDGTAALPLPLELSAAHDTAPAPPAFALPSGAGGTPLVMRDAAPVLATPLPPADVHADDFGDRFGAQLQWMAGQKIGHARIQVTPHDLGPVEVRLQMDGDRISAEFFSAHVDTRQALEQGLPRLRDLLGEHGFQLAHAGVGTQSDGGARSGDGNATGTGGKSGDELEAGAPASVIRRATIGLLDAYA</sequence>
<dbReference type="InterPro" id="IPR038610">
    <property type="entry name" value="FliK-like_C_sf"/>
</dbReference>
<dbReference type="PANTHER" id="PTHR37533">
    <property type="entry name" value="FLAGELLAR HOOK-LENGTH CONTROL PROTEIN"/>
    <property type="match status" value="1"/>
</dbReference>
<comment type="caution">
    <text evidence="4">The sequence shown here is derived from an EMBL/GenBank/DDBJ whole genome shotgun (WGS) entry which is preliminary data.</text>
</comment>
<protein>
    <recommendedName>
        <fullName evidence="3">Flagellar hook-length control protein-like C-terminal domain-containing protein</fullName>
    </recommendedName>
</protein>
<keyword evidence="5" id="KW-1185">Reference proteome</keyword>
<feature type="domain" description="Flagellar hook-length control protein-like C-terminal" evidence="3">
    <location>
        <begin position="100"/>
        <end position="180"/>
    </location>
</feature>
<dbReference type="AlphaFoldDB" id="A0A4Z1R9I5"/>
<organism evidence="4 5">
    <name type="scientific">Luteimonas yindakuii</name>
    <dbReference type="NCBI Taxonomy" id="2565782"/>
    <lineage>
        <taxon>Bacteria</taxon>
        <taxon>Pseudomonadati</taxon>
        <taxon>Pseudomonadota</taxon>
        <taxon>Gammaproteobacteria</taxon>
        <taxon>Lysobacterales</taxon>
        <taxon>Lysobacteraceae</taxon>
        <taxon>Luteimonas</taxon>
    </lineage>
</organism>
<gene>
    <name evidence="4" type="ORF">E4582_03735</name>
</gene>
<feature type="signal peptide" evidence="2">
    <location>
        <begin position="1"/>
        <end position="22"/>
    </location>
</feature>
<evidence type="ECO:0000259" key="3">
    <source>
        <dbReference type="Pfam" id="PF02120"/>
    </source>
</evidence>
<dbReference type="InterPro" id="IPR021136">
    <property type="entry name" value="Flagellar_hook_control-like_C"/>
</dbReference>
<feature type="compositionally biased region" description="Gly residues" evidence="1">
    <location>
        <begin position="181"/>
        <end position="194"/>
    </location>
</feature>
<dbReference type="Proteomes" id="UP000298681">
    <property type="component" value="Unassembled WGS sequence"/>
</dbReference>
<feature type="region of interest" description="Disordered" evidence="1">
    <location>
        <begin position="171"/>
        <end position="201"/>
    </location>
</feature>